<comment type="caution">
    <text evidence="1">The sequence shown here is derived from an EMBL/GenBank/DDBJ whole genome shotgun (WGS) entry which is preliminary data.</text>
</comment>
<protein>
    <submittedName>
        <fullName evidence="1">Uncharacterized protein</fullName>
    </submittedName>
</protein>
<evidence type="ECO:0000313" key="1">
    <source>
        <dbReference type="EMBL" id="RBW68989.1"/>
    </source>
</evidence>
<dbReference type="EMBL" id="QOCW01000014">
    <property type="protein sequence ID" value="RBW68989.1"/>
    <property type="molecule type" value="Genomic_DNA"/>
</dbReference>
<accession>A0A366XW47</accession>
<dbReference type="Proteomes" id="UP000253314">
    <property type="component" value="Unassembled WGS sequence"/>
</dbReference>
<reference evidence="1 2" key="1">
    <citation type="submission" date="2018-07" db="EMBL/GenBank/DDBJ databases">
        <title>Lottiidibacillus patelloidae gen. nov., sp. nov., isolated from the intestinal tract of a marine limpet and the reclassification of B. taeanensis BH030017T, B. algicola KMM 3737T and B. hwajinpoensis SW-72T as genus Lottiidibacillus.</title>
        <authorList>
            <person name="Liu R."/>
            <person name="Huang Z."/>
        </authorList>
    </citation>
    <scope>NUCLEOTIDE SEQUENCE [LARGE SCALE GENOMIC DNA]</scope>
    <source>
        <strain evidence="1 2">BH030017</strain>
    </source>
</reference>
<dbReference type="AlphaFoldDB" id="A0A366XW47"/>
<gene>
    <name evidence="1" type="ORF">DS031_13710</name>
</gene>
<proteinExistence type="predicted"/>
<dbReference type="OrthoDB" id="71172at2"/>
<sequence length="307" mass="35579">MEFFFLIGLAVVVLLLLVSLKQKKPSLRLKNEAPSKNLGARPGSMDLAVRLESALDDQLVKKVKDRLQQKDPTLSDHQFDWLFYELKRYFLMSAVLKNVPMFSEKVDQLWHEMLLFTKEYQQFCEAFSGQIIHHMPHEQKQADSDGRAWFDWVYSQLFIVEENSMRIWNGFYRYPLNKEMLLQIESLKAHQIREKYFKQVPLIKEVDESIDYVMNRLRETFEEIRAVKQQGGTFEKYRNLTDWAYLSAPMVFYSVYDYENYQTEMDQLLPNDFQKGGSDSSVCSFDGGGDSGDGGSCSSSCGGGCGS</sequence>
<evidence type="ECO:0000313" key="2">
    <source>
        <dbReference type="Proteomes" id="UP000253314"/>
    </source>
</evidence>
<organism evidence="1 2">
    <name type="scientific">Bacillus taeanensis</name>
    <dbReference type="NCBI Taxonomy" id="273032"/>
    <lineage>
        <taxon>Bacteria</taxon>
        <taxon>Bacillati</taxon>
        <taxon>Bacillota</taxon>
        <taxon>Bacilli</taxon>
        <taxon>Bacillales</taxon>
        <taxon>Bacillaceae</taxon>
        <taxon>Bacillus</taxon>
    </lineage>
</organism>
<dbReference type="RefSeq" id="WP_113806638.1">
    <property type="nucleotide sequence ID" value="NZ_QOCW01000014.1"/>
</dbReference>
<name>A0A366XW47_9BACI</name>
<keyword evidence="2" id="KW-1185">Reference proteome</keyword>